<dbReference type="InterPro" id="IPR003399">
    <property type="entry name" value="Mce/MlaD"/>
</dbReference>
<evidence type="ECO:0000256" key="3">
    <source>
        <dbReference type="ARBA" id="ARBA00022519"/>
    </source>
</evidence>
<sequence>MTQIESPKVVKKKLFSPIWLLPIVALALGAWLGIKSIKESGIEIQIHFPSATGIDVGKTLVKYQGLTVGKVKDIGIDEDLKGVNVKVMMDYRAKPFLNKETLFWLVTPKASITGVEGLDALFSGNYIAIQPGKGNAATFFEAERQPPPMQVGSEGVMIELTADKLGSLDVGSPVFFRQIPVGSVVSYRLDGNARVIISAFIQEQYARLVKKNSHFWNVSGVKVDASLAGIKVNTESLASILAGGVSFSSDDKAPAAQNGDSFALYDSETSALGGIEVSLTMNDGNAIDKGTRIVYRGITIGTLQSKQLTATGVTAVAKFEPEYANLLTSDGLFWLEGADISLSGIKNPERLLTGSVINFLPGTNANTALPSSFALQETAPDLLKAKKRQLTITSTENMGLTAGAEVRYKQLPIGQVLAVKLTKDLSAVEYQLELQPEFASLVRSDSYFIPESALSIDASLDGVSVKTRDMATLTKGAVSLIPGSSDTPLAANTRLSLFSSMDEAKQFFARQQRLYFTLTSVDGADVSQGSPIYYKKMQIGNVESVNWQSKTEDFAIKIAIDKQFQPLVQKPKVFWRNSAVDVSASLAGIDVAVAPLQGALKGSISLGLLDSSTTEPNATLKLYESKQLALAQAQAIKLTLPASAKLAAKAAIRYQGHQVGEVTQVKLNADLATLTATAYLYGDYAEHFSRSDTEYHMVDAQISLAGIKSPETLITGPYIGVLPGKSNQKASQFQAKLVESSYANVAEDALKFTLEDSNLGSMKVGTPIFFRGIKVGQIDGYSLSSQGNSVLMQAHIEPQYSHLVNQSSQFWDASGIKVDVGIFSGAQIEAGSLETLLAGGINVATKETTQAGNRLNQGTVIPLQHKAQSEWQEWAPAQ</sequence>
<dbReference type="AlphaFoldDB" id="A0A220UMN0"/>
<feature type="domain" description="Mce/MlaD" evidence="8">
    <location>
        <begin position="387"/>
        <end position="447"/>
    </location>
</feature>
<organism evidence="9 10">
    <name type="scientific">Shewanella bicestrii</name>
    <dbReference type="NCBI Taxonomy" id="2018305"/>
    <lineage>
        <taxon>Bacteria</taxon>
        <taxon>Pseudomonadati</taxon>
        <taxon>Pseudomonadota</taxon>
        <taxon>Gammaproteobacteria</taxon>
        <taxon>Alteromonadales</taxon>
        <taxon>Shewanellaceae</taxon>
        <taxon>Shewanella</taxon>
    </lineage>
</organism>
<dbReference type="PANTHER" id="PTHR30462">
    <property type="entry name" value="INTERMEMBRANE TRANSPORT PROTEIN PQIB-RELATED"/>
    <property type="match status" value="1"/>
</dbReference>
<feature type="domain" description="Mce/MlaD" evidence="8">
    <location>
        <begin position="156"/>
        <end position="227"/>
    </location>
</feature>
<keyword evidence="2" id="KW-1003">Cell membrane</keyword>
<reference evidence="9 10" key="1">
    <citation type="submission" date="2017-07" db="EMBL/GenBank/DDBJ databases">
        <title>Phenotypical and genomic characterization of a clinical isolate of Shewanella bicestrii sp. nov. producing an extended-spectrum beta-lactamase and a new oxacillinase variant.</title>
        <authorList>
            <person name="Jousset A.B."/>
            <person name="Bonnin R.A."/>
            <person name="Girlich D."/>
            <person name="Dabos L."/>
            <person name="Potron A."/>
            <person name="Dortet L."/>
            <person name="Glaser P."/>
            <person name="Naas T."/>
        </authorList>
    </citation>
    <scope>NUCLEOTIDE SEQUENCE [LARGE SCALE GENOMIC DNA]</scope>
    <source>
        <strain evidence="9 10">JAB-1</strain>
    </source>
</reference>
<comment type="subcellular location">
    <subcellularLocation>
        <location evidence="1">Cell inner membrane</location>
    </subcellularLocation>
</comment>
<keyword evidence="5 7" id="KW-1133">Transmembrane helix</keyword>
<dbReference type="Pfam" id="PF02470">
    <property type="entry name" value="MlaD"/>
    <property type="match status" value="6"/>
</dbReference>
<evidence type="ECO:0000256" key="5">
    <source>
        <dbReference type="ARBA" id="ARBA00022989"/>
    </source>
</evidence>
<feature type="transmembrane region" description="Helical" evidence="7">
    <location>
        <begin position="14"/>
        <end position="34"/>
    </location>
</feature>
<evidence type="ECO:0000259" key="8">
    <source>
        <dbReference type="Pfam" id="PF02470"/>
    </source>
</evidence>
<dbReference type="EMBL" id="CP022358">
    <property type="protein sequence ID" value="ASK69504.1"/>
    <property type="molecule type" value="Genomic_DNA"/>
</dbReference>
<feature type="domain" description="Mce/MlaD" evidence="8">
    <location>
        <begin position="751"/>
        <end position="824"/>
    </location>
</feature>
<keyword evidence="3" id="KW-0997">Cell inner membrane</keyword>
<dbReference type="Proteomes" id="UP000198367">
    <property type="component" value="Chromosome"/>
</dbReference>
<keyword evidence="4 7" id="KW-0812">Transmembrane</keyword>
<accession>A0A220UMN0</accession>
<dbReference type="KEGG" id="sbj:CF168_11860"/>
<keyword evidence="10" id="KW-1185">Reference proteome</keyword>
<proteinExistence type="predicted"/>
<keyword evidence="6 7" id="KW-0472">Membrane</keyword>
<gene>
    <name evidence="9" type="ORF">CF168_11860</name>
</gene>
<evidence type="ECO:0000256" key="6">
    <source>
        <dbReference type="ARBA" id="ARBA00023136"/>
    </source>
</evidence>
<feature type="domain" description="Mce/MlaD" evidence="8">
    <location>
        <begin position="634"/>
        <end position="724"/>
    </location>
</feature>
<name>A0A220UMN0_9GAMM</name>
<evidence type="ECO:0000313" key="9">
    <source>
        <dbReference type="EMBL" id="ASK69504.1"/>
    </source>
</evidence>
<evidence type="ECO:0000256" key="4">
    <source>
        <dbReference type="ARBA" id="ARBA00022692"/>
    </source>
</evidence>
<evidence type="ECO:0000256" key="2">
    <source>
        <dbReference type="ARBA" id="ARBA00022475"/>
    </source>
</evidence>
<dbReference type="RefSeq" id="WP_089067973.1">
    <property type="nucleotide sequence ID" value="NZ_CP022358.1"/>
</dbReference>
<protein>
    <submittedName>
        <fullName evidence="9">Mammalian cell entry protein</fullName>
    </submittedName>
</protein>
<feature type="domain" description="Mce/MlaD" evidence="8">
    <location>
        <begin position="274"/>
        <end position="362"/>
    </location>
</feature>
<dbReference type="InterPro" id="IPR051800">
    <property type="entry name" value="PqiA-PqiB_transport"/>
</dbReference>
<dbReference type="GO" id="GO:0005886">
    <property type="term" value="C:plasma membrane"/>
    <property type="evidence" value="ECO:0007669"/>
    <property type="project" value="UniProtKB-SubCell"/>
</dbReference>
<feature type="domain" description="Mce/MlaD" evidence="8">
    <location>
        <begin position="41"/>
        <end position="132"/>
    </location>
</feature>
<evidence type="ECO:0000256" key="1">
    <source>
        <dbReference type="ARBA" id="ARBA00004533"/>
    </source>
</evidence>
<evidence type="ECO:0000313" key="10">
    <source>
        <dbReference type="Proteomes" id="UP000198367"/>
    </source>
</evidence>
<dbReference type="PANTHER" id="PTHR30462:SF0">
    <property type="entry name" value="INTERMEMBRANE TRANSPORT PROTEIN YEBT"/>
    <property type="match status" value="1"/>
</dbReference>
<evidence type="ECO:0000256" key="7">
    <source>
        <dbReference type="SAM" id="Phobius"/>
    </source>
</evidence>